<keyword evidence="2" id="KW-1185">Reference proteome</keyword>
<proteinExistence type="predicted"/>
<dbReference type="Proteomes" id="UP000186922">
    <property type="component" value="Unassembled WGS sequence"/>
</dbReference>
<reference evidence="1 2" key="1">
    <citation type="journal article" date="2016" name="Nat. Commun.">
        <title>Extremotolerant tardigrade genome and improved radiotolerance of human cultured cells by tardigrade-unique protein.</title>
        <authorList>
            <person name="Hashimoto T."/>
            <person name="Horikawa D.D."/>
            <person name="Saito Y."/>
            <person name="Kuwahara H."/>
            <person name="Kozuka-Hata H."/>
            <person name="Shin-I T."/>
            <person name="Minakuchi Y."/>
            <person name="Ohishi K."/>
            <person name="Motoyama A."/>
            <person name="Aizu T."/>
            <person name="Enomoto A."/>
            <person name="Kondo K."/>
            <person name="Tanaka S."/>
            <person name="Hara Y."/>
            <person name="Koshikawa S."/>
            <person name="Sagara H."/>
            <person name="Miura T."/>
            <person name="Yokobori S."/>
            <person name="Miyagawa K."/>
            <person name="Suzuki Y."/>
            <person name="Kubo T."/>
            <person name="Oyama M."/>
            <person name="Kohara Y."/>
            <person name="Fujiyama A."/>
            <person name="Arakawa K."/>
            <person name="Katayama T."/>
            <person name="Toyoda A."/>
            <person name="Kunieda T."/>
        </authorList>
    </citation>
    <scope>NUCLEOTIDE SEQUENCE [LARGE SCALE GENOMIC DNA]</scope>
    <source>
        <strain evidence="1 2">YOKOZUNA-1</strain>
    </source>
</reference>
<gene>
    <name evidence="1" type="primary">RvY_01243-1</name>
    <name evidence="1" type="synonym">RvY_01243.1</name>
    <name evidence="1" type="ORF">RvY_01243</name>
</gene>
<comment type="caution">
    <text evidence="1">The sequence shown here is derived from an EMBL/GenBank/DDBJ whole genome shotgun (WGS) entry which is preliminary data.</text>
</comment>
<evidence type="ECO:0000313" key="1">
    <source>
        <dbReference type="EMBL" id="GAU88562.1"/>
    </source>
</evidence>
<organism evidence="1 2">
    <name type="scientific">Ramazzottius varieornatus</name>
    <name type="common">Water bear</name>
    <name type="synonym">Tardigrade</name>
    <dbReference type="NCBI Taxonomy" id="947166"/>
    <lineage>
        <taxon>Eukaryota</taxon>
        <taxon>Metazoa</taxon>
        <taxon>Ecdysozoa</taxon>
        <taxon>Tardigrada</taxon>
        <taxon>Eutardigrada</taxon>
        <taxon>Parachela</taxon>
        <taxon>Hypsibioidea</taxon>
        <taxon>Ramazzottiidae</taxon>
        <taxon>Ramazzottius</taxon>
    </lineage>
</organism>
<protein>
    <submittedName>
        <fullName evidence="1">Uncharacterized protein</fullName>
    </submittedName>
</protein>
<name>A0A1D1ULP2_RAMVA</name>
<evidence type="ECO:0000313" key="2">
    <source>
        <dbReference type="Proteomes" id="UP000186922"/>
    </source>
</evidence>
<dbReference type="EMBL" id="BDGG01000001">
    <property type="protein sequence ID" value="GAU88562.1"/>
    <property type="molecule type" value="Genomic_DNA"/>
</dbReference>
<dbReference type="AlphaFoldDB" id="A0A1D1ULP2"/>
<sequence>MSGIYTIDKQEEEQQKLQLGFPLLRTIPEPQYRQGVEAFEEEHKIISVRK</sequence>
<accession>A0A1D1ULP2</accession>